<dbReference type="PANTHER" id="PTHR12174">
    <property type="entry name" value="SIGNAL PEPTIDE PEPTIDASE"/>
    <property type="match status" value="1"/>
</dbReference>
<dbReference type="PANTHER" id="PTHR12174:SF90">
    <property type="entry name" value="SIGNAL PEPTIDE PEPTIDASE-LIKE 3"/>
    <property type="match status" value="1"/>
</dbReference>
<dbReference type="InterPro" id="IPR007369">
    <property type="entry name" value="Peptidase_A22B_SPP"/>
</dbReference>
<dbReference type="Pfam" id="PF04258">
    <property type="entry name" value="Peptidase_A22B"/>
    <property type="match status" value="1"/>
</dbReference>
<protein>
    <recommendedName>
        <fullName evidence="3">Signal peptide peptidase-like 2</fullName>
    </recommendedName>
</protein>
<dbReference type="GO" id="GO:0005765">
    <property type="term" value="C:lysosomal membrane"/>
    <property type="evidence" value="ECO:0007669"/>
    <property type="project" value="TreeGrafter"/>
</dbReference>
<dbReference type="OMA" id="CMYTRSI"/>
<dbReference type="GO" id="GO:0098553">
    <property type="term" value="C:lumenal side of endoplasmic reticulum membrane"/>
    <property type="evidence" value="ECO:0007669"/>
    <property type="project" value="TreeGrafter"/>
</dbReference>
<accession>A0AA38LLW9</accession>
<name>A0AA38LLW9_TAXCH</name>
<evidence type="ECO:0008006" key="3">
    <source>
        <dbReference type="Google" id="ProtNLM"/>
    </source>
</evidence>
<gene>
    <name evidence="1" type="ORF">KI387_001856</name>
</gene>
<sequence>VAAVLLSCAFVYDIFWVFISPLLFHESVMIAVARGDNSGGENIPMLLRIPRFFDPWGGDNMIGFGDIVLPGLLVSFAF</sequence>
<reference evidence="1 2" key="1">
    <citation type="journal article" date="2021" name="Nat. Plants">
        <title>The Taxus genome provides insights into paclitaxel biosynthesis.</title>
        <authorList>
            <person name="Xiong X."/>
            <person name="Gou J."/>
            <person name="Liao Q."/>
            <person name="Li Y."/>
            <person name="Zhou Q."/>
            <person name="Bi G."/>
            <person name="Li C."/>
            <person name="Du R."/>
            <person name="Wang X."/>
            <person name="Sun T."/>
            <person name="Guo L."/>
            <person name="Liang H."/>
            <person name="Lu P."/>
            <person name="Wu Y."/>
            <person name="Zhang Z."/>
            <person name="Ro D.K."/>
            <person name="Shang Y."/>
            <person name="Huang S."/>
            <person name="Yan J."/>
        </authorList>
    </citation>
    <scope>NUCLEOTIDE SEQUENCE [LARGE SCALE GENOMIC DNA]</scope>
    <source>
        <strain evidence="1">Ta-2019</strain>
    </source>
</reference>
<dbReference type="GO" id="GO:0033619">
    <property type="term" value="P:membrane protein proteolysis"/>
    <property type="evidence" value="ECO:0007669"/>
    <property type="project" value="TreeGrafter"/>
</dbReference>
<organism evidence="1 2">
    <name type="scientific">Taxus chinensis</name>
    <name type="common">Chinese yew</name>
    <name type="synonym">Taxus wallichiana var. chinensis</name>
    <dbReference type="NCBI Taxonomy" id="29808"/>
    <lineage>
        <taxon>Eukaryota</taxon>
        <taxon>Viridiplantae</taxon>
        <taxon>Streptophyta</taxon>
        <taxon>Embryophyta</taxon>
        <taxon>Tracheophyta</taxon>
        <taxon>Spermatophyta</taxon>
        <taxon>Pinopsida</taxon>
        <taxon>Pinidae</taxon>
        <taxon>Conifers II</taxon>
        <taxon>Cupressales</taxon>
        <taxon>Taxaceae</taxon>
        <taxon>Taxus</taxon>
    </lineage>
</organism>
<evidence type="ECO:0000313" key="1">
    <source>
        <dbReference type="EMBL" id="KAH9329748.1"/>
    </source>
</evidence>
<dbReference type="GO" id="GO:0098554">
    <property type="term" value="C:cytoplasmic side of endoplasmic reticulum membrane"/>
    <property type="evidence" value="ECO:0007669"/>
    <property type="project" value="TreeGrafter"/>
</dbReference>
<feature type="non-terminal residue" evidence="1">
    <location>
        <position position="1"/>
    </location>
</feature>
<evidence type="ECO:0000313" key="2">
    <source>
        <dbReference type="Proteomes" id="UP000824469"/>
    </source>
</evidence>
<dbReference type="GO" id="GO:0030660">
    <property type="term" value="C:Golgi-associated vesicle membrane"/>
    <property type="evidence" value="ECO:0007669"/>
    <property type="project" value="TreeGrafter"/>
</dbReference>
<proteinExistence type="predicted"/>
<comment type="caution">
    <text evidence="1">The sequence shown here is derived from an EMBL/GenBank/DDBJ whole genome shotgun (WGS) entry which is preliminary data.</text>
</comment>
<keyword evidence="2" id="KW-1185">Reference proteome</keyword>
<dbReference type="AlphaFoldDB" id="A0AA38LLW9"/>
<dbReference type="EMBL" id="JAHRHJ020000001">
    <property type="protein sequence ID" value="KAH9329748.1"/>
    <property type="molecule type" value="Genomic_DNA"/>
</dbReference>
<feature type="non-terminal residue" evidence="1">
    <location>
        <position position="78"/>
    </location>
</feature>
<dbReference type="GO" id="GO:0042500">
    <property type="term" value="F:aspartic endopeptidase activity, intramembrane cleaving"/>
    <property type="evidence" value="ECO:0007669"/>
    <property type="project" value="InterPro"/>
</dbReference>
<dbReference type="Proteomes" id="UP000824469">
    <property type="component" value="Unassembled WGS sequence"/>
</dbReference>